<evidence type="ECO:0000313" key="1">
    <source>
        <dbReference type="EMBL" id="CAG8499915.1"/>
    </source>
</evidence>
<evidence type="ECO:0000313" key="2">
    <source>
        <dbReference type="Proteomes" id="UP000789702"/>
    </source>
</evidence>
<name>A0ACA9KZZ9_9GLOM</name>
<keyword evidence="2" id="KW-1185">Reference proteome</keyword>
<accession>A0ACA9KZZ9</accession>
<organism evidence="1 2">
    <name type="scientific">Dentiscutata heterogama</name>
    <dbReference type="NCBI Taxonomy" id="1316150"/>
    <lineage>
        <taxon>Eukaryota</taxon>
        <taxon>Fungi</taxon>
        <taxon>Fungi incertae sedis</taxon>
        <taxon>Mucoromycota</taxon>
        <taxon>Glomeromycotina</taxon>
        <taxon>Glomeromycetes</taxon>
        <taxon>Diversisporales</taxon>
        <taxon>Gigasporaceae</taxon>
        <taxon>Dentiscutata</taxon>
    </lineage>
</organism>
<reference evidence="1" key="1">
    <citation type="submission" date="2021-06" db="EMBL/GenBank/DDBJ databases">
        <authorList>
            <person name="Kallberg Y."/>
            <person name="Tangrot J."/>
            <person name="Rosling A."/>
        </authorList>
    </citation>
    <scope>NUCLEOTIDE SEQUENCE</scope>
    <source>
        <strain evidence="1">IL203A</strain>
    </source>
</reference>
<dbReference type="Proteomes" id="UP000789702">
    <property type="component" value="Unassembled WGS sequence"/>
</dbReference>
<dbReference type="EMBL" id="CAJVPU010002369">
    <property type="protein sequence ID" value="CAG8499915.1"/>
    <property type="molecule type" value="Genomic_DNA"/>
</dbReference>
<comment type="caution">
    <text evidence="1">The sequence shown here is derived from an EMBL/GenBank/DDBJ whole genome shotgun (WGS) entry which is preliminary data.</text>
</comment>
<sequence>MDWLHSFHNWSKLVNSQDLTTPMKNYLRNDPLEDSRIKDFEYEKSQKDLDKAIELDPSELYFHWQRGSLFYAREEYEKAMEEFTTLNGFKPKLVVDKLEQAEAFYNRGLLYQKLGRIENAILDFEKSFNLDPSNDAAKSIMKKLSENI</sequence>
<proteinExistence type="predicted"/>
<gene>
    <name evidence="1" type="ORF">DHETER_LOCUS2958</name>
</gene>
<protein>
    <submittedName>
        <fullName evidence="1">4310_t:CDS:1</fullName>
    </submittedName>
</protein>